<dbReference type="GO" id="GO:0032259">
    <property type="term" value="P:methylation"/>
    <property type="evidence" value="ECO:0007669"/>
    <property type="project" value="UniProtKB-KW"/>
</dbReference>
<dbReference type="Gene3D" id="3.40.50.150">
    <property type="entry name" value="Vaccinia Virus protein VP39"/>
    <property type="match status" value="1"/>
</dbReference>
<sequence length="205" mass="21672">MKTEQLGPYTLSWPEGVFPLGGDALALGEFATVRPRWRVCDLGTGSGVLLLLLARRAEGLSLTGVELDPLSARTARSNLERNGLAGEILPADLRSVPLPAGAFDLVVSNPPYFSLGSGGSGGPTRSEEHCALEELCAAAARLVRNGGRFALCHRPERLTDVVCTLRASGLEPKRLKLVSHGPGHPPALLLVEGVRQGRPGLTIEE</sequence>
<dbReference type="GO" id="GO:0008757">
    <property type="term" value="F:S-adenosylmethionine-dependent methyltransferase activity"/>
    <property type="evidence" value="ECO:0007669"/>
    <property type="project" value="UniProtKB-ARBA"/>
</dbReference>
<keyword evidence="2" id="KW-0489">Methyltransferase</keyword>
<proteinExistence type="predicted"/>
<reference evidence="2" key="1">
    <citation type="submission" date="2020-08" db="EMBL/GenBank/DDBJ databases">
        <title>Genome public.</title>
        <authorList>
            <person name="Liu C."/>
            <person name="Sun Q."/>
        </authorList>
    </citation>
    <scope>NUCLEOTIDE SEQUENCE</scope>
    <source>
        <strain evidence="2">NSJ-23</strain>
    </source>
</reference>
<dbReference type="GO" id="GO:0008170">
    <property type="term" value="F:N-methyltransferase activity"/>
    <property type="evidence" value="ECO:0007669"/>
    <property type="project" value="UniProtKB-ARBA"/>
</dbReference>
<protein>
    <submittedName>
        <fullName evidence="2">Methyltransferase</fullName>
    </submittedName>
</protein>
<keyword evidence="3" id="KW-1185">Reference proteome</keyword>
<dbReference type="InterPro" id="IPR050210">
    <property type="entry name" value="tRNA_Adenine-N(6)_MTase"/>
</dbReference>
<dbReference type="EMBL" id="JACOPO010000002">
    <property type="protein sequence ID" value="MBC5721824.1"/>
    <property type="molecule type" value="Genomic_DNA"/>
</dbReference>
<dbReference type="PANTHER" id="PTHR47739:SF1">
    <property type="entry name" value="TRNA1(VAL) (ADENINE(37)-N6)-METHYLTRANSFERASE"/>
    <property type="match status" value="1"/>
</dbReference>
<gene>
    <name evidence="2" type="ORF">H8S11_03185</name>
</gene>
<feature type="domain" description="Methyltransferase small" evidence="1">
    <location>
        <begin position="36"/>
        <end position="151"/>
    </location>
</feature>
<keyword evidence="2" id="KW-0808">Transferase</keyword>
<dbReference type="CDD" id="cd02440">
    <property type="entry name" value="AdoMet_MTases"/>
    <property type="match status" value="1"/>
</dbReference>
<comment type="caution">
    <text evidence="2">The sequence shown here is derived from an EMBL/GenBank/DDBJ whole genome shotgun (WGS) entry which is preliminary data.</text>
</comment>
<dbReference type="PANTHER" id="PTHR47739">
    <property type="entry name" value="TRNA1(VAL) (ADENINE(37)-N6)-METHYLTRANSFERASE"/>
    <property type="match status" value="1"/>
</dbReference>
<evidence type="ECO:0000313" key="3">
    <source>
        <dbReference type="Proteomes" id="UP000628736"/>
    </source>
</evidence>
<dbReference type="Pfam" id="PF05175">
    <property type="entry name" value="MTS"/>
    <property type="match status" value="1"/>
</dbReference>
<dbReference type="AlphaFoldDB" id="A0A8J6M5S3"/>
<dbReference type="InterPro" id="IPR002052">
    <property type="entry name" value="DNA_methylase_N6_adenine_CS"/>
</dbReference>
<organism evidence="2 3">
    <name type="scientific">Flintibacter hominis</name>
    <dbReference type="NCBI Taxonomy" id="2763048"/>
    <lineage>
        <taxon>Bacteria</taxon>
        <taxon>Bacillati</taxon>
        <taxon>Bacillota</taxon>
        <taxon>Clostridia</taxon>
        <taxon>Eubacteriales</taxon>
        <taxon>Flintibacter</taxon>
    </lineage>
</organism>
<dbReference type="SUPFAM" id="SSF53335">
    <property type="entry name" value="S-adenosyl-L-methionine-dependent methyltransferases"/>
    <property type="match status" value="1"/>
</dbReference>
<evidence type="ECO:0000259" key="1">
    <source>
        <dbReference type="Pfam" id="PF05175"/>
    </source>
</evidence>
<dbReference type="Proteomes" id="UP000628736">
    <property type="component" value="Unassembled WGS sequence"/>
</dbReference>
<evidence type="ECO:0000313" key="2">
    <source>
        <dbReference type="EMBL" id="MBC5721824.1"/>
    </source>
</evidence>
<dbReference type="RefSeq" id="WP_186852173.1">
    <property type="nucleotide sequence ID" value="NZ_JACOPO010000002.1"/>
</dbReference>
<dbReference type="GO" id="GO:0003676">
    <property type="term" value="F:nucleic acid binding"/>
    <property type="evidence" value="ECO:0007669"/>
    <property type="project" value="InterPro"/>
</dbReference>
<dbReference type="PROSITE" id="PS00092">
    <property type="entry name" value="N6_MTASE"/>
    <property type="match status" value="1"/>
</dbReference>
<accession>A0A8J6M5S3</accession>
<dbReference type="InterPro" id="IPR029063">
    <property type="entry name" value="SAM-dependent_MTases_sf"/>
</dbReference>
<dbReference type="InterPro" id="IPR007848">
    <property type="entry name" value="Small_mtfrase_dom"/>
</dbReference>
<name>A0A8J6M5S3_9FIRM</name>